<evidence type="ECO:0000256" key="1">
    <source>
        <dbReference type="SAM" id="Phobius"/>
    </source>
</evidence>
<protein>
    <submittedName>
        <fullName evidence="2">Putative ovule protein</fullName>
    </submittedName>
</protein>
<sequence>MHMFTPRLIIIGKIIQKGQFVIFLKKNKKWPNWTLDIPFFFLTIFAINGFFSSFLLSPLLLLRLHRHHSSLSSSSLFFF</sequence>
<keyword evidence="1" id="KW-1133">Transmembrane helix</keyword>
<feature type="transmembrane region" description="Helical" evidence="1">
    <location>
        <begin position="39"/>
        <end position="62"/>
    </location>
</feature>
<reference evidence="2" key="1">
    <citation type="submission" date="2015-12" db="EMBL/GenBank/DDBJ databases">
        <title>Gene expression during late stages of embryo sac development: a critical building block for successful pollen-pistil interactions.</title>
        <authorList>
            <person name="Liu Y."/>
            <person name="Joly V."/>
            <person name="Sabar M."/>
            <person name="Matton D.P."/>
        </authorList>
    </citation>
    <scope>NUCLEOTIDE SEQUENCE</scope>
</reference>
<proteinExistence type="predicted"/>
<evidence type="ECO:0000313" key="2">
    <source>
        <dbReference type="EMBL" id="JAP06863.1"/>
    </source>
</evidence>
<keyword evidence="1" id="KW-0472">Membrane</keyword>
<keyword evidence="1" id="KW-0812">Transmembrane</keyword>
<accession>A0A0V0GFJ6</accession>
<name>A0A0V0GFJ6_SOLCH</name>
<dbReference type="AlphaFoldDB" id="A0A0V0GFJ6"/>
<organism evidence="2">
    <name type="scientific">Solanum chacoense</name>
    <name type="common">Chaco potato</name>
    <dbReference type="NCBI Taxonomy" id="4108"/>
    <lineage>
        <taxon>Eukaryota</taxon>
        <taxon>Viridiplantae</taxon>
        <taxon>Streptophyta</taxon>
        <taxon>Embryophyta</taxon>
        <taxon>Tracheophyta</taxon>
        <taxon>Spermatophyta</taxon>
        <taxon>Magnoliopsida</taxon>
        <taxon>eudicotyledons</taxon>
        <taxon>Gunneridae</taxon>
        <taxon>Pentapetalae</taxon>
        <taxon>asterids</taxon>
        <taxon>lamiids</taxon>
        <taxon>Solanales</taxon>
        <taxon>Solanaceae</taxon>
        <taxon>Solanoideae</taxon>
        <taxon>Solaneae</taxon>
        <taxon>Solanum</taxon>
    </lineage>
</organism>
<dbReference type="EMBL" id="GEDG01040105">
    <property type="protein sequence ID" value="JAP06863.1"/>
    <property type="molecule type" value="Transcribed_RNA"/>
</dbReference>
<feature type="non-terminal residue" evidence="2">
    <location>
        <position position="79"/>
    </location>
</feature>